<dbReference type="Pfam" id="PF17921">
    <property type="entry name" value="Integrase_H2C2"/>
    <property type="match status" value="1"/>
</dbReference>
<dbReference type="GO" id="GO:0003964">
    <property type="term" value="F:RNA-directed DNA polymerase activity"/>
    <property type="evidence" value="ECO:0007669"/>
    <property type="project" value="UniProtKB-KW"/>
</dbReference>
<organism evidence="3">
    <name type="scientific">Tanacetum cinerariifolium</name>
    <name type="common">Dalmatian daisy</name>
    <name type="synonym">Chrysanthemum cinerariifolium</name>
    <dbReference type="NCBI Taxonomy" id="118510"/>
    <lineage>
        <taxon>Eukaryota</taxon>
        <taxon>Viridiplantae</taxon>
        <taxon>Streptophyta</taxon>
        <taxon>Embryophyta</taxon>
        <taxon>Tracheophyta</taxon>
        <taxon>Spermatophyta</taxon>
        <taxon>Magnoliopsida</taxon>
        <taxon>eudicotyledons</taxon>
        <taxon>Gunneridae</taxon>
        <taxon>Pentapetalae</taxon>
        <taxon>asterids</taxon>
        <taxon>campanulids</taxon>
        <taxon>Asterales</taxon>
        <taxon>Asteraceae</taxon>
        <taxon>Asteroideae</taxon>
        <taxon>Anthemideae</taxon>
        <taxon>Anthemidinae</taxon>
        <taxon>Tanacetum</taxon>
    </lineage>
</organism>
<evidence type="ECO:0000313" key="3">
    <source>
        <dbReference type="EMBL" id="GEU46500.1"/>
    </source>
</evidence>
<evidence type="ECO:0000259" key="2">
    <source>
        <dbReference type="Pfam" id="PF24626"/>
    </source>
</evidence>
<evidence type="ECO:0000259" key="1">
    <source>
        <dbReference type="Pfam" id="PF17921"/>
    </source>
</evidence>
<sequence length="262" mass="31006">MWLPRFGELRNLVMHESHECKYSIHPGSDKMYQDLKPLYWWPNMKADIATYVSKYLMCVNVKAEYQKLSRLLQQPEIPVWNWDRNLPLVELSYNNSYHVRIKAAAYEALYGRKCRSPVCWSEVEDSQLTDKSLKLVEFKVGNMVLLKVLPWKGVVRFRKCRKLSPCYIGPFKILARVGHVAYMLELPEELKRIHYTFHVSNLKKCLAEDDVVVSIDEIQLDDKLHMIEEPVQVMDREVKQHNQSQIPIVKVHWNYLRGPEFT</sequence>
<keyword evidence="3" id="KW-0695">RNA-directed DNA polymerase</keyword>
<reference evidence="3" key="1">
    <citation type="journal article" date="2019" name="Sci. Rep.">
        <title>Draft genome of Tanacetum cinerariifolium, the natural source of mosquito coil.</title>
        <authorList>
            <person name="Yamashiro T."/>
            <person name="Shiraishi A."/>
            <person name="Satake H."/>
            <person name="Nakayama K."/>
        </authorList>
    </citation>
    <scope>NUCLEOTIDE SEQUENCE</scope>
</reference>
<dbReference type="Pfam" id="PF24626">
    <property type="entry name" value="SH3_Tf2-1"/>
    <property type="match status" value="1"/>
</dbReference>
<protein>
    <submittedName>
        <fullName evidence="3">Putative reverse transcriptase domain-containing protein</fullName>
    </submittedName>
</protein>
<dbReference type="GO" id="GO:0003676">
    <property type="term" value="F:nucleic acid binding"/>
    <property type="evidence" value="ECO:0007669"/>
    <property type="project" value="InterPro"/>
</dbReference>
<dbReference type="Gene3D" id="1.10.340.70">
    <property type="match status" value="1"/>
</dbReference>
<dbReference type="InterPro" id="IPR036397">
    <property type="entry name" value="RNaseH_sf"/>
</dbReference>
<name>A0A6L2KCL8_TANCI</name>
<feature type="domain" description="Tf2-1-like SH3-like" evidence="2">
    <location>
        <begin position="141"/>
        <end position="205"/>
    </location>
</feature>
<keyword evidence="3" id="KW-0548">Nucleotidyltransferase</keyword>
<feature type="domain" description="Integrase zinc-binding" evidence="1">
    <location>
        <begin position="8"/>
        <end position="63"/>
    </location>
</feature>
<dbReference type="PANTHER" id="PTHR46148">
    <property type="entry name" value="CHROMO DOMAIN-CONTAINING PROTEIN"/>
    <property type="match status" value="1"/>
</dbReference>
<dbReference type="InterPro" id="IPR056924">
    <property type="entry name" value="SH3_Tf2-1"/>
</dbReference>
<comment type="caution">
    <text evidence="3">The sequence shown here is derived from an EMBL/GenBank/DDBJ whole genome shotgun (WGS) entry which is preliminary data.</text>
</comment>
<keyword evidence="3" id="KW-0808">Transferase</keyword>
<accession>A0A6L2KCL8</accession>
<dbReference type="AlphaFoldDB" id="A0A6L2KCL8"/>
<dbReference type="InterPro" id="IPR041588">
    <property type="entry name" value="Integrase_H2C2"/>
</dbReference>
<proteinExistence type="predicted"/>
<dbReference type="EMBL" id="BKCJ010002134">
    <property type="protein sequence ID" value="GEU46500.1"/>
    <property type="molecule type" value="Genomic_DNA"/>
</dbReference>
<gene>
    <name evidence="3" type="ORF">Tci_018478</name>
</gene>
<dbReference type="Gene3D" id="3.30.420.10">
    <property type="entry name" value="Ribonuclease H-like superfamily/Ribonuclease H"/>
    <property type="match status" value="1"/>
</dbReference>
<dbReference type="PANTHER" id="PTHR46148:SF59">
    <property type="entry name" value="NUCLEOTIDYLTRANSFERASE, RIBONUCLEASE H"/>
    <property type="match status" value="1"/>
</dbReference>